<keyword evidence="1" id="KW-0378">Hydrolase</keyword>
<dbReference type="SUPFAM" id="SSF56219">
    <property type="entry name" value="DNase I-like"/>
    <property type="match status" value="1"/>
</dbReference>
<dbReference type="Gramene" id="OMERI03G18430.1">
    <property type="protein sequence ID" value="OMERI03G18430.1"/>
    <property type="gene ID" value="OMERI03G18430"/>
</dbReference>
<dbReference type="GO" id="GO:0006302">
    <property type="term" value="P:double-strand break repair"/>
    <property type="evidence" value="ECO:0007669"/>
    <property type="project" value="TreeGrafter"/>
</dbReference>
<dbReference type="CDD" id="cd09080">
    <property type="entry name" value="TDP2"/>
    <property type="match status" value="1"/>
</dbReference>
<name>A0A0E0D1N1_9ORYZ</name>
<protein>
    <recommendedName>
        <fullName evidence="2">Endonuclease/exonuclease/phosphatase domain-containing protein</fullName>
    </recommendedName>
</protein>
<dbReference type="AlphaFoldDB" id="A0A0E0D1N1"/>
<keyword evidence="4" id="KW-1185">Reference proteome</keyword>
<proteinExistence type="predicted"/>
<dbReference type="HOGENOM" id="CLU_050478_0_0_1"/>
<dbReference type="eggNOG" id="KOG2756">
    <property type="taxonomic scope" value="Eukaryota"/>
</dbReference>
<evidence type="ECO:0000256" key="1">
    <source>
        <dbReference type="ARBA" id="ARBA00022801"/>
    </source>
</evidence>
<dbReference type="PANTHER" id="PTHR15822">
    <property type="entry name" value="TRAF AND TNF RECEPTOR-ASSOCIATED PROTEIN"/>
    <property type="match status" value="1"/>
</dbReference>
<dbReference type="Pfam" id="PF03372">
    <property type="entry name" value="Exo_endo_phos"/>
    <property type="match status" value="1"/>
</dbReference>
<dbReference type="GO" id="GO:0070260">
    <property type="term" value="F:5'-tyrosyl-DNA phosphodiesterase activity"/>
    <property type="evidence" value="ECO:0007669"/>
    <property type="project" value="TreeGrafter"/>
</dbReference>
<evidence type="ECO:0000259" key="2">
    <source>
        <dbReference type="Pfam" id="PF03372"/>
    </source>
</evidence>
<evidence type="ECO:0000313" key="3">
    <source>
        <dbReference type="EnsemblPlants" id="OMERI03G18430.1"/>
    </source>
</evidence>
<dbReference type="Proteomes" id="UP000008021">
    <property type="component" value="Chromosome 3"/>
</dbReference>
<feature type="domain" description="Endonuclease/exonuclease/phosphatase" evidence="2">
    <location>
        <begin position="10"/>
        <end position="228"/>
    </location>
</feature>
<dbReference type="EnsemblPlants" id="OMERI03G18430.1">
    <property type="protein sequence ID" value="OMERI03G18430.1"/>
    <property type="gene ID" value="OMERI03G18430"/>
</dbReference>
<dbReference type="InterPro" id="IPR005135">
    <property type="entry name" value="Endo/exonuclease/phosphatase"/>
</dbReference>
<dbReference type="GO" id="GO:0003697">
    <property type="term" value="F:single-stranded DNA binding"/>
    <property type="evidence" value="ECO:0007669"/>
    <property type="project" value="TreeGrafter"/>
</dbReference>
<dbReference type="Gene3D" id="3.60.10.10">
    <property type="entry name" value="Endonuclease/exonuclease/phosphatase"/>
    <property type="match status" value="1"/>
</dbReference>
<sequence length="296" mass="33268">MSSNEKIKFMTYNVWSNEHVAVYRRIQAISDLISRHEPHVIFLQEVTEYICSIFEEDHWWTQYKKFSSKDKNLGSSCWSSTTQESHFCLLLSKLNAGAYECQSLWSPPPRAAATPPGLLSAMVYKPFPPEHPHVEFGPAHRVCAATCRLVPPTPTDVGAAERRASAALFLEHFDVHGHGDVVLGGDFSWDEDLDGPLRLGPGWVDAWEELRGGGGGGWTYDVAANPMLKGWRKPEMRKRPDRFLCMLRDFKLDRVEMVGVEPIPGVTHCDDTGNVLPVLPSHHFGLLLTIAPQIHK</sequence>
<reference evidence="3" key="2">
    <citation type="submission" date="2018-05" db="EMBL/GenBank/DDBJ databases">
        <title>OmerRS3 (Oryza meridionalis Reference Sequence Version 3).</title>
        <authorList>
            <person name="Zhang J."/>
            <person name="Kudrna D."/>
            <person name="Lee S."/>
            <person name="Talag J."/>
            <person name="Welchert J."/>
            <person name="Wing R.A."/>
        </authorList>
    </citation>
    <scope>NUCLEOTIDE SEQUENCE [LARGE SCALE GENOMIC DNA]</scope>
    <source>
        <strain evidence="3">cv. OR44</strain>
    </source>
</reference>
<dbReference type="InterPro" id="IPR051547">
    <property type="entry name" value="TDP2-like"/>
</dbReference>
<evidence type="ECO:0000313" key="4">
    <source>
        <dbReference type="Proteomes" id="UP000008021"/>
    </source>
</evidence>
<dbReference type="PANTHER" id="PTHR15822:SF20">
    <property type="entry name" value="ENDONUCLEASE_EXONUCLEASE_PHOSPHATASE DOMAIN-CONTAINING PROTEIN"/>
    <property type="match status" value="1"/>
</dbReference>
<dbReference type="GO" id="GO:0005737">
    <property type="term" value="C:cytoplasm"/>
    <property type="evidence" value="ECO:0007669"/>
    <property type="project" value="TreeGrafter"/>
</dbReference>
<dbReference type="InterPro" id="IPR036691">
    <property type="entry name" value="Endo/exonu/phosph_ase_sf"/>
</dbReference>
<reference evidence="3" key="1">
    <citation type="submission" date="2015-04" db="UniProtKB">
        <authorList>
            <consortium name="EnsemblPlants"/>
        </authorList>
    </citation>
    <scope>IDENTIFICATION</scope>
</reference>
<accession>A0A0E0D1N1</accession>
<dbReference type="STRING" id="40149.A0A0E0D1N1"/>
<organism evidence="3">
    <name type="scientific">Oryza meridionalis</name>
    <dbReference type="NCBI Taxonomy" id="40149"/>
    <lineage>
        <taxon>Eukaryota</taxon>
        <taxon>Viridiplantae</taxon>
        <taxon>Streptophyta</taxon>
        <taxon>Embryophyta</taxon>
        <taxon>Tracheophyta</taxon>
        <taxon>Spermatophyta</taxon>
        <taxon>Magnoliopsida</taxon>
        <taxon>Liliopsida</taxon>
        <taxon>Poales</taxon>
        <taxon>Poaceae</taxon>
        <taxon>BOP clade</taxon>
        <taxon>Oryzoideae</taxon>
        <taxon>Oryzeae</taxon>
        <taxon>Oryzinae</taxon>
        <taxon>Oryza</taxon>
    </lineage>
</organism>